<reference evidence="12 13" key="1">
    <citation type="submission" date="2015-12" db="EMBL/GenBank/DDBJ databases">
        <title>The genome of Folsomia candida.</title>
        <authorList>
            <person name="Faddeeva A."/>
            <person name="Derks M.F."/>
            <person name="Anvar Y."/>
            <person name="Smit S."/>
            <person name="Van Straalen N."/>
            <person name="Roelofs D."/>
        </authorList>
    </citation>
    <scope>NUCLEOTIDE SEQUENCE [LARGE SCALE GENOMIC DNA]</scope>
    <source>
        <strain evidence="12 13">VU population</strain>
        <tissue evidence="12">Whole body</tissue>
    </source>
</reference>
<dbReference type="EC" id="2.4.1.-" evidence="11"/>
<dbReference type="PANTHER" id="PTHR11214:SF349">
    <property type="entry name" value="BETA-1,3-GALACTOSYLTRANSFERASE BRN"/>
    <property type="match status" value="1"/>
</dbReference>
<dbReference type="Proteomes" id="UP000198287">
    <property type="component" value="Unassembled WGS sequence"/>
</dbReference>
<evidence type="ECO:0000256" key="3">
    <source>
        <dbReference type="ARBA" id="ARBA00022676"/>
    </source>
</evidence>
<evidence type="ECO:0000256" key="1">
    <source>
        <dbReference type="ARBA" id="ARBA00004323"/>
    </source>
</evidence>
<sequence length="352" mass="41446">MWGHYLRKRFQILKRRPKTLLPVAAAFYFFILGFILVHHIWKFGVDMLIRETPYSQFTYPLAVSDENFYKIVTNFRDKTLSPFTPTNQYYSKIAITPSKTTFGCENDHFFFLILVKSAPPNVESRDAIRATWKNEVSGITTKTLFFIGNSNNGSHQASLVVEEERFQDIVRIQYDDTYYNNTIKTVTEMRFAAEVCPNFNYVMLIDDDYYFSVRQLRQFTEEQEPHGERLYAGNAQFTKPLRNRFNNKFFIDLDEYPFDYFPKFVNAGNVLLSKSALLDIYYATFFVTPFRFDDVYVAICAKKMGIEPVHSERFQHMQEDGDQPREGLIAAHGYSPERLRMYWEVQKEAGFV</sequence>
<keyword evidence="5 11" id="KW-0812">Transmembrane</keyword>
<dbReference type="GO" id="GO:0006493">
    <property type="term" value="P:protein O-linked glycosylation"/>
    <property type="evidence" value="ECO:0007669"/>
    <property type="project" value="TreeGrafter"/>
</dbReference>
<dbReference type="OrthoDB" id="5957813at2759"/>
<keyword evidence="6 11" id="KW-0735">Signal-anchor</keyword>
<comment type="subcellular location">
    <subcellularLocation>
        <location evidence="1 11">Golgi apparatus membrane</location>
        <topology evidence="1 11">Single-pass type II membrane protein</topology>
    </subcellularLocation>
</comment>
<comment type="caution">
    <text evidence="12">The sequence shown here is derived from an EMBL/GenBank/DDBJ whole genome shotgun (WGS) entry which is preliminary data.</text>
</comment>
<organism evidence="12 13">
    <name type="scientific">Folsomia candida</name>
    <name type="common">Springtail</name>
    <dbReference type="NCBI Taxonomy" id="158441"/>
    <lineage>
        <taxon>Eukaryota</taxon>
        <taxon>Metazoa</taxon>
        <taxon>Ecdysozoa</taxon>
        <taxon>Arthropoda</taxon>
        <taxon>Hexapoda</taxon>
        <taxon>Collembola</taxon>
        <taxon>Entomobryomorpha</taxon>
        <taxon>Isotomoidea</taxon>
        <taxon>Isotomidae</taxon>
        <taxon>Proisotominae</taxon>
        <taxon>Folsomia</taxon>
    </lineage>
</organism>
<gene>
    <name evidence="12" type="ORF">Fcan01_27290</name>
</gene>
<dbReference type="GO" id="GO:0000139">
    <property type="term" value="C:Golgi membrane"/>
    <property type="evidence" value="ECO:0007669"/>
    <property type="project" value="UniProtKB-SubCell"/>
</dbReference>
<keyword evidence="3 11" id="KW-0328">Glycosyltransferase</keyword>
<dbReference type="AlphaFoldDB" id="A0A226CZD7"/>
<dbReference type="GO" id="GO:0016758">
    <property type="term" value="F:hexosyltransferase activity"/>
    <property type="evidence" value="ECO:0007669"/>
    <property type="project" value="InterPro"/>
</dbReference>
<keyword evidence="7 11" id="KW-1133">Transmembrane helix</keyword>
<evidence type="ECO:0000256" key="10">
    <source>
        <dbReference type="ARBA" id="ARBA00023180"/>
    </source>
</evidence>
<keyword evidence="4 12" id="KW-0808">Transferase</keyword>
<evidence type="ECO:0000256" key="4">
    <source>
        <dbReference type="ARBA" id="ARBA00022679"/>
    </source>
</evidence>
<keyword evidence="8 11" id="KW-0333">Golgi apparatus</keyword>
<evidence type="ECO:0000256" key="8">
    <source>
        <dbReference type="ARBA" id="ARBA00023034"/>
    </source>
</evidence>
<evidence type="ECO:0000313" key="12">
    <source>
        <dbReference type="EMBL" id="OXA37984.1"/>
    </source>
</evidence>
<keyword evidence="9 11" id="KW-0472">Membrane</keyword>
<dbReference type="Gene3D" id="3.90.550.50">
    <property type="match status" value="1"/>
</dbReference>
<evidence type="ECO:0000256" key="6">
    <source>
        <dbReference type="ARBA" id="ARBA00022968"/>
    </source>
</evidence>
<evidence type="ECO:0000256" key="9">
    <source>
        <dbReference type="ARBA" id="ARBA00023136"/>
    </source>
</evidence>
<evidence type="ECO:0000256" key="7">
    <source>
        <dbReference type="ARBA" id="ARBA00022989"/>
    </source>
</evidence>
<keyword evidence="13" id="KW-1185">Reference proteome</keyword>
<dbReference type="FunFam" id="3.90.550.50:FF:000001">
    <property type="entry name" value="Hexosyltransferase"/>
    <property type="match status" value="1"/>
</dbReference>
<evidence type="ECO:0000256" key="2">
    <source>
        <dbReference type="ARBA" id="ARBA00008661"/>
    </source>
</evidence>
<proteinExistence type="inferred from homology"/>
<dbReference type="Pfam" id="PF01762">
    <property type="entry name" value="Galactosyl_T"/>
    <property type="match status" value="1"/>
</dbReference>
<keyword evidence="10" id="KW-0325">Glycoprotein</keyword>
<feature type="transmembrane region" description="Helical" evidence="11">
    <location>
        <begin position="20"/>
        <end position="41"/>
    </location>
</feature>
<dbReference type="PANTHER" id="PTHR11214">
    <property type="entry name" value="BETA-1,3-N-ACETYLGLUCOSAMINYLTRANSFERASE"/>
    <property type="match status" value="1"/>
</dbReference>
<evidence type="ECO:0000313" key="13">
    <source>
        <dbReference type="Proteomes" id="UP000198287"/>
    </source>
</evidence>
<protein>
    <recommendedName>
        <fullName evidence="11">Hexosyltransferase</fullName>
        <ecNumber evidence="11">2.4.1.-</ecNumber>
    </recommendedName>
</protein>
<dbReference type="InterPro" id="IPR002659">
    <property type="entry name" value="Glyco_trans_31"/>
</dbReference>
<accession>A0A226CZD7</accession>
<evidence type="ECO:0000256" key="11">
    <source>
        <dbReference type="RuleBase" id="RU363063"/>
    </source>
</evidence>
<comment type="similarity">
    <text evidence="2 11">Belongs to the glycosyltransferase 31 family.</text>
</comment>
<dbReference type="GO" id="GO:0008194">
    <property type="term" value="F:UDP-glycosyltransferase activity"/>
    <property type="evidence" value="ECO:0007669"/>
    <property type="project" value="TreeGrafter"/>
</dbReference>
<evidence type="ECO:0000256" key="5">
    <source>
        <dbReference type="ARBA" id="ARBA00022692"/>
    </source>
</evidence>
<name>A0A226CZD7_FOLCA</name>
<dbReference type="OMA" id="DISICIL"/>
<dbReference type="EMBL" id="LNIX01000050">
    <property type="protein sequence ID" value="OXA37984.1"/>
    <property type="molecule type" value="Genomic_DNA"/>
</dbReference>